<comment type="caution">
    <text evidence="5">The sequence shown here is derived from an EMBL/GenBank/DDBJ whole genome shotgun (WGS) entry which is preliminary data.</text>
</comment>
<reference evidence="5" key="1">
    <citation type="submission" date="2020-03" db="EMBL/GenBank/DDBJ databases">
        <title>A high-quality chromosome-level genome assembly of a woody plant with both climbing and erect habits, Rhamnella rubrinervis.</title>
        <authorList>
            <person name="Lu Z."/>
            <person name="Yang Y."/>
            <person name="Zhu X."/>
            <person name="Sun Y."/>
        </authorList>
    </citation>
    <scope>NUCLEOTIDE SEQUENCE</scope>
    <source>
        <strain evidence="5">BYM</strain>
        <tissue evidence="5">Leaf</tissue>
    </source>
</reference>
<dbReference type="Gene3D" id="1.10.8.430">
    <property type="entry name" value="Helical domain of apoptotic protease-activating factors"/>
    <property type="match status" value="1"/>
</dbReference>
<dbReference type="Gene3D" id="3.80.10.10">
    <property type="entry name" value="Ribonuclease Inhibitor"/>
    <property type="match status" value="1"/>
</dbReference>
<name>A0A8K0MMP3_9ROSA</name>
<organism evidence="5 6">
    <name type="scientific">Rhamnella rubrinervis</name>
    <dbReference type="NCBI Taxonomy" id="2594499"/>
    <lineage>
        <taxon>Eukaryota</taxon>
        <taxon>Viridiplantae</taxon>
        <taxon>Streptophyta</taxon>
        <taxon>Embryophyta</taxon>
        <taxon>Tracheophyta</taxon>
        <taxon>Spermatophyta</taxon>
        <taxon>Magnoliopsida</taxon>
        <taxon>eudicotyledons</taxon>
        <taxon>Gunneridae</taxon>
        <taxon>Pentapetalae</taxon>
        <taxon>rosids</taxon>
        <taxon>fabids</taxon>
        <taxon>Rosales</taxon>
        <taxon>Rhamnaceae</taxon>
        <taxon>rhamnoid group</taxon>
        <taxon>Rhamneae</taxon>
        <taxon>Rhamnella</taxon>
    </lineage>
</organism>
<dbReference type="InterPro" id="IPR042197">
    <property type="entry name" value="Apaf_helical"/>
</dbReference>
<dbReference type="AlphaFoldDB" id="A0A8K0MMP3"/>
<dbReference type="PANTHER" id="PTHR36766:SF70">
    <property type="entry name" value="DISEASE RESISTANCE PROTEIN RGA4"/>
    <property type="match status" value="1"/>
</dbReference>
<dbReference type="InterPro" id="IPR003591">
    <property type="entry name" value="Leu-rich_rpt_typical-subtyp"/>
</dbReference>
<dbReference type="Proteomes" id="UP000796880">
    <property type="component" value="Unassembled WGS sequence"/>
</dbReference>
<dbReference type="PANTHER" id="PTHR36766">
    <property type="entry name" value="PLANT BROAD-SPECTRUM MILDEW RESISTANCE PROTEIN RPW8"/>
    <property type="match status" value="1"/>
</dbReference>
<evidence type="ECO:0000256" key="1">
    <source>
        <dbReference type="ARBA" id="ARBA00022614"/>
    </source>
</evidence>
<evidence type="ECO:0000313" key="6">
    <source>
        <dbReference type="Proteomes" id="UP000796880"/>
    </source>
</evidence>
<evidence type="ECO:0000256" key="3">
    <source>
        <dbReference type="ARBA" id="ARBA00022821"/>
    </source>
</evidence>
<dbReference type="OrthoDB" id="5279713at2759"/>
<keyword evidence="1" id="KW-0433">Leucine-rich repeat</keyword>
<dbReference type="GO" id="GO:0043531">
    <property type="term" value="F:ADP binding"/>
    <property type="evidence" value="ECO:0007669"/>
    <property type="project" value="InterPro"/>
</dbReference>
<accession>A0A8K0MMP3</accession>
<dbReference type="SUPFAM" id="SSF52058">
    <property type="entry name" value="L domain-like"/>
    <property type="match status" value="1"/>
</dbReference>
<dbReference type="SMART" id="SM00369">
    <property type="entry name" value="LRR_TYP"/>
    <property type="match status" value="3"/>
</dbReference>
<dbReference type="Pfam" id="PF23598">
    <property type="entry name" value="LRR_14"/>
    <property type="match status" value="1"/>
</dbReference>
<dbReference type="InterPro" id="IPR055414">
    <property type="entry name" value="LRR_R13L4/SHOC2-like"/>
</dbReference>
<dbReference type="InterPro" id="IPR027417">
    <property type="entry name" value="P-loop_NTPase"/>
</dbReference>
<keyword evidence="2" id="KW-0677">Repeat</keyword>
<gene>
    <name evidence="5" type="ORF">FNV43_RR07408</name>
</gene>
<evidence type="ECO:0000313" key="5">
    <source>
        <dbReference type="EMBL" id="KAF3451313.1"/>
    </source>
</evidence>
<dbReference type="GO" id="GO:0006952">
    <property type="term" value="P:defense response"/>
    <property type="evidence" value="ECO:0007669"/>
    <property type="project" value="UniProtKB-KW"/>
</dbReference>
<dbReference type="EMBL" id="VOIH02000003">
    <property type="protein sequence ID" value="KAF3451313.1"/>
    <property type="molecule type" value="Genomic_DNA"/>
</dbReference>
<dbReference type="SUPFAM" id="SSF52540">
    <property type="entry name" value="P-loop containing nucleoside triphosphate hydrolases"/>
    <property type="match status" value="1"/>
</dbReference>
<protein>
    <recommendedName>
        <fullName evidence="4">Disease resistance R13L4/SHOC-2-like LRR domain-containing protein</fullName>
    </recommendedName>
</protein>
<evidence type="ECO:0000256" key="2">
    <source>
        <dbReference type="ARBA" id="ARBA00022737"/>
    </source>
</evidence>
<dbReference type="InterPro" id="IPR032675">
    <property type="entry name" value="LRR_dom_sf"/>
</dbReference>
<evidence type="ECO:0000259" key="4">
    <source>
        <dbReference type="Pfam" id="PF23598"/>
    </source>
</evidence>
<keyword evidence="6" id="KW-1185">Reference proteome</keyword>
<keyword evidence="3" id="KW-0611">Plant defense</keyword>
<feature type="domain" description="Disease resistance R13L4/SHOC-2-like LRR" evidence="4">
    <location>
        <begin position="133"/>
        <end position="286"/>
    </location>
</feature>
<sequence>MMDVPTLMIMNLELLSEEHCWSIFSQLAFFERNGEDRQQLEEIGKELTSKCKGLPLQAKTLGDDDGRIVGFKMHDILHDLAQFLTKNECSTMKMDKENTQPHIVEKVRHLTLLYTAHGVEFPTSMLNEGNLHSLLVFKSNSSAYALRLPHQTSSPLSYLRTLNIRECGISWLPGQLIGQLRHLRYLDLSGTGLEELPDEVCDLCNLQTLSLKGCYSLKRLPEGMGRLVNLRHLHISDCYILKGLPKGIGRLAQLQTLDTVVIPENNHEEYVGMGDLEKMNHLELESETLIWGCGNLYSSSEAEKLAGLIKRGNQVRLSLEFHLVWVYFDTMGSKDDDDDF</sequence>
<proteinExistence type="predicted"/>